<feature type="region of interest" description="Disordered" evidence="1">
    <location>
        <begin position="444"/>
        <end position="509"/>
    </location>
</feature>
<keyword evidence="2" id="KW-0482">Metalloprotease</keyword>
<keyword evidence="2" id="KW-0645">Protease</keyword>
<proteinExistence type="predicted"/>
<dbReference type="Pfam" id="PF10103">
    <property type="entry name" value="Zincin_2"/>
    <property type="match status" value="1"/>
</dbReference>
<dbReference type="InterPro" id="IPR042271">
    <property type="entry name" value="Zinicin_2_N"/>
</dbReference>
<protein>
    <submittedName>
        <fullName evidence="2">Zinc-dependent metalloprotease</fullName>
    </submittedName>
</protein>
<feature type="compositionally biased region" description="Basic and acidic residues" evidence="1">
    <location>
        <begin position="10"/>
        <end position="23"/>
    </location>
</feature>
<dbReference type="EMBL" id="PSZC01000023">
    <property type="protein sequence ID" value="PPJ35237.1"/>
    <property type="molecule type" value="Genomic_DNA"/>
</dbReference>
<dbReference type="GO" id="GO:0008237">
    <property type="term" value="F:metallopeptidase activity"/>
    <property type="evidence" value="ECO:0007669"/>
    <property type="project" value="UniProtKB-KW"/>
</dbReference>
<dbReference type="OrthoDB" id="8478472at2"/>
<dbReference type="InterPro" id="IPR018766">
    <property type="entry name" value="Zinicin_2"/>
</dbReference>
<gene>
    <name evidence="2" type="ORF">C5E45_26615</name>
</gene>
<feature type="region of interest" description="Disordered" evidence="1">
    <location>
        <begin position="1"/>
        <end position="32"/>
    </location>
</feature>
<name>A0A2S6AJ64_9NOCA</name>
<dbReference type="PANTHER" id="PTHR39420:SF2">
    <property type="entry name" value="HYDROLASE"/>
    <property type="match status" value="1"/>
</dbReference>
<dbReference type="AlphaFoldDB" id="A0A2S6AJ64"/>
<keyword evidence="2" id="KW-0378">Hydrolase</keyword>
<evidence type="ECO:0000313" key="2">
    <source>
        <dbReference type="EMBL" id="PPJ35237.1"/>
    </source>
</evidence>
<reference evidence="2 3" key="1">
    <citation type="submission" date="2018-02" db="EMBL/GenBank/DDBJ databases">
        <title>8 Nocardia nova and 1 Nocardia cyriacigeorgica strain used for evolution to TMP-SMX.</title>
        <authorList>
            <person name="Mehta H."/>
            <person name="Weng J."/>
            <person name="Shamoo Y."/>
        </authorList>
    </citation>
    <scope>NUCLEOTIDE SEQUENCE [LARGE SCALE GENOMIC DNA]</scope>
    <source>
        <strain evidence="2 3">MDA3139</strain>
    </source>
</reference>
<dbReference type="Proteomes" id="UP000239874">
    <property type="component" value="Unassembled WGS sequence"/>
</dbReference>
<accession>A0A2S6AJ64</accession>
<comment type="caution">
    <text evidence="2">The sequence shown here is derived from an EMBL/GenBank/DDBJ whole genome shotgun (WGS) entry which is preliminary data.</text>
</comment>
<dbReference type="GO" id="GO:0006508">
    <property type="term" value="P:proteolysis"/>
    <property type="evidence" value="ECO:0007669"/>
    <property type="project" value="UniProtKB-KW"/>
</dbReference>
<evidence type="ECO:0000256" key="1">
    <source>
        <dbReference type="SAM" id="MobiDB-lite"/>
    </source>
</evidence>
<dbReference type="Gene3D" id="1.20.150.30">
    <property type="entry name" value="Zincin-like metallopeptidase, N-terminal domain"/>
    <property type="match status" value="1"/>
</dbReference>
<dbReference type="NCBIfam" id="TIGR03624">
    <property type="entry name" value="putative hydrolase"/>
    <property type="match status" value="1"/>
</dbReference>
<evidence type="ECO:0000313" key="3">
    <source>
        <dbReference type="Proteomes" id="UP000239874"/>
    </source>
</evidence>
<organism evidence="2 3">
    <name type="scientific">Nocardia nova</name>
    <dbReference type="NCBI Taxonomy" id="37330"/>
    <lineage>
        <taxon>Bacteria</taxon>
        <taxon>Bacillati</taxon>
        <taxon>Actinomycetota</taxon>
        <taxon>Actinomycetes</taxon>
        <taxon>Mycobacteriales</taxon>
        <taxon>Nocardiaceae</taxon>
        <taxon>Nocardia</taxon>
    </lineage>
</organism>
<dbReference type="PANTHER" id="PTHR39420">
    <property type="match status" value="1"/>
</dbReference>
<feature type="compositionally biased region" description="Polar residues" evidence="1">
    <location>
        <begin position="466"/>
        <end position="476"/>
    </location>
</feature>
<dbReference type="RefSeq" id="WP_104377732.1">
    <property type="nucleotide sequence ID" value="NZ_PSZC01000023.1"/>
</dbReference>
<sequence>MSDVPFGFSNRDDDPDRDKRDDQAGSGANNPFAFGMGSSGAAGFDPAAFGQMLTSLGQMFSTMSQPGSEASPVNYDVAKRLARQQLGSTVAPITDGAQRAVSDAAHLAELWLDAATTLPAGATKAVAWTPNDWIEQTLPTWKRLCDPVAEQVSGMWSSTLPEEAKQFAGPMLGMIGQMGGLAFGSQLGQALGQLAQEVLTSTDIGLPLGPAGTAALLPSAISEFSKGLERPESEILVYLAAREAAHQRLFAHVPWLRQQVLGAVEDYARGIRMDFSAIEEAAQNIDPMSLADPSKLEELLSQGTFEPQTTPEQKAALERLETLLALIEGWVQVVVAEAVGDRLPGAGALAETLRRRRATGGPAEQTFATLVGLELRPRKLREAATLWQRLTTDAGMSARDAVWAHPDLLPSSEDLDKPSGFIDSVIGAGANVFDDPLAQLAETEARERREGAAAQQERPNKDAEGDTNTAGETNTAGDKKAEGTAAQDDSGSGANPSDAGDERGENEDR</sequence>
<dbReference type="SUPFAM" id="SSF55486">
    <property type="entry name" value="Metalloproteases ('zincins'), catalytic domain"/>
    <property type="match status" value="1"/>
</dbReference>